<feature type="repeat" description="Pumilio" evidence="5">
    <location>
        <begin position="510"/>
        <end position="545"/>
    </location>
</feature>
<keyword evidence="3" id="KW-0694">RNA-binding</keyword>
<feature type="domain" description="PUM-HD" evidence="6">
    <location>
        <begin position="374"/>
        <end position="716"/>
    </location>
</feature>
<keyword evidence="7" id="KW-1185">Reference proteome</keyword>
<dbReference type="GO" id="GO:0003729">
    <property type="term" value="F:mRNA binding"/>
    <property type="evidence" value="ECO:0007669"/>
    <property type="project" value="TreeGrafter"/>
</dbReference>
<sequence length="716" mass="79803">MMFRVEEENVDGKMKGVMMNETSYANHGFLENNQPSMLMSSGPFVAMNSGLFSGVFDAIDNGSSSQSTVMTPLSFDGGMHQEKLNSAARNMGSGVFEKPSGESMLNVPYNAGLCENFSRMHVGDEQRDYCSTSKFRVDPDGFLGGFNDRLSNSVVGFSNHHVYDYSMGLGQVCDVKDFMGPSPFLTNRHSNALSREDQVDYYMRLVKEQGRGYCNQGVQGNRTSMVNGRPCFADDFYDTQQCGILDYNGLDSSQLSNPMLEMDLAYKLLMLNGNARGMPNACVNLGRPMFSVTNAGEVGAPGCEDSFIVDGEGKCSKFVAEKKSNQSKGDKKSSRNEAVMSKSRETDLVLDFVMQCQGVCANSAGHAQSQCKELCEDGLRPRNCSSLPAQLVYRSPAELQGYIYPMCKHQLGCRFLQRVFDEGNSQDIQIIFTEIIDHVVELMVDPFANYLIQKLLDVCSEDQKLVIVLKLTNKRGELVDICMNTHGTRVVQKLIEAIKSRQQISLIMVALKPGLLDLIKDQNGNHVVQRCLQCLTIDQNKFIFDAAAKFCVDIACHRHGCCVLNRCIAYSSGKHREKLVSSISANGLLLSQDAFGNYVIQYIIELKIPSAAATLLSQFEGHFLFLSMQKFSSHVVEKCLRCLKDSQPRIITELLSVRHFDQLLQDRFANYVVQSALEATKGPLRTLLVEAIRPYSEILRTSPYCKKIFSRNLLNK</sequence>
<feature type="repeat" description="Pumilio" evidence="5">
    <location>
        <begin position="434"/>
        <end position="470"/>
    </location>
</feature>
<organism evidence="7 8">
    <name type="scientific">Coffea arabica</name>
    <name type="common">Arabian coffee</name>
    <dbReference type="NCBI Taxonomy" id="13443"/>
    <lineage>
        <taxon>Eukaryota</taxon>
        <taxon>Viridiplantae</taxon>
        <taxon>Streptophyta</taxon>
        <taxon>Embryophyta</taxon>
        <taxon>Tracheophyta</taxon>
        <taxon>Spermatophyta</taxon>
        <taxon>Magnoliopsida</taxon>
        <taxon>eudicotyledons</taxon>
        <taxon>Gunneridae</taxon>
        <taxon>Pentapetalae</taxon>
        <taxon>asterids</taxon>
        <taxon>lamiids</taxon>
        <taxon>Gentianales</taxon>
        <taxon>Rubiaceae</taxon>
        <taxon>Ixoroideae</taxon>
        <taxon>Gardenieae complex</taxon>
        <taxon>Bertiereae - Coffeeae clade</taxon>
        <taxon>Coffeeae</taxon>
        <taxon>Coffea</taxon>
    </lineage>
</organism>
<dbReference type="FunFam" id="1.25.10.10:FF:000237">
    <property type="entry name" value="Pumilio homolog 9"/>
    <property type="match status" value="1"/>
</dbReference>
<keyword evidence="1" id="KW-0677">Repeat</keyword>
<evidence type="ECO:0000256" key="3">
    <source>
        <dbReference type="ARBA" id="ARBA00022884"/>
    </source>
</evidence>
<name>A0A6P6UU36_COFAR</name>
<dbReference type="GeneID" id="113714396"/>
<feature type="repeat" description="Pumilio" evidence="5">
    <location>
        <begin position="398"/>
        <end position="433"/>
    </location>
</feature>
<dbReference type="SMART" id="SM00025">
    <property type="entry name" value="Pumilio"/>
    <property type="match status" value="8"/>
</dbReference>
<dbReference type="Gene3D" id="1.25.10.10">
    <property type="entry name" value="Leucine-rich Repeat Variant"/>
    <property type="match status" value="1"/>
</dbReference>
<proteinExistence type="predicted"/>
<evidence type="ECO:0000256" key="5">
    <source>
        <dbReference type="PROSITE-ProRule" id="PRU00317"/>
    </source>
</evidence>
<dbReference type="InterPro" id="IPR033133">
    <property type="entry name" value="PUM-HD"/>
</dbReference>
<dbReference type="InterPro" id="IPR016024">
    <property type="entry name" value="ARM-type_fold"/>
</dbReference>
<reference evidence="7" key="1">
    <citation type="journal article" date="2025" name="Foods">
        <title>Unveiling the Microbial Signatures of Arabica Coffee Cherries: Insights into Ripeness Specific Diversity, Functional Traits, and Implications for Quality and Safety.</title>
        <authorList>
            <consortium name="RefSeq"/>
            <person name="Tenea G.N."/>
            <person name="Cifuentes V."/>
            <person name="Reyes P."/>
            <person name="Cevallos-Vallejos M."/>
        </authorList>
    </citation>
    <scope>NUCLEOTIDE SEQUENCE [LARGE SCALE GENOMIC DNA]</scope>
</reference>
<accession>A0A6P6UU36</accession>
<dbReference type="AlphaFoldDB" id="A0A6P6UU36"/>
<reference evidence="8" key="2">
    <citation type="submission" date="2025-08" db="UniProtKB">
        <authorList>
            <consortium name="RefSeq"/>
        </authorList>
    </citation>
    <scope>IDENTIFICATION</scope>
    <source>
        <tissue evidence="8">Leaves</tissue>
    </source>
</reference>
<evidence type="ECO:0000256" key="2">
    <source>
        <dbReference type="ARBA" id="ARBA00022845"/>
    </source>
</evidence>
<dbReference type="GO" id="GO:0006417">
    <property type="term" value="P:regulation of translation"/>
    <property type="evidence" value="ECO:0007669"/>
    <property type="project" value="UniProtKB-KW"/>
</dbReference>
<dbReference type="PROSITE" id="PS50302">
    <property type="entry name" value="PUM"/>
    <property type="match status" value="6"/>
</dbReference>
<dbReference type="InterPro" id="IPR001313">
    <property type="entry name" value="Pumilio_RNA-bd_rpt"/>
</dbReference>
<comment type="function">
    <text evidence="4">Sequence-specific RNA-binding protein that regulates translation and mRNA stability by binding the 3'-UTR of target mRNAs.</text>
</comment>
<dbReference type="PROSITE" id="PS50303">
    <property type="entry name" value="PUM_HD"/>
    <property type="match status" value="1"/>
</dbReference>
<dbReference type="Proteomes" id="UP001652660">
    <property type="component" value="Chromosome 10c"/>
</dbReference>
<dbReference type="OrthoDB" id="668540at2759"/>
<keyword evidence="2" id="KW-0810">Translation regulation</keyword>
<dbReference type="CDD" id="cd07920">
    <property type="entry name" value="Pumilio"/>
    <property type="match status" value="1"/>
</dbReference>
<evidence type="ECO:0000256" key="4">
    <source>
        <dbReference type="ARBA" id="ARBA00058490"/>
    </source>
</evidence>
<dbReference type="PANTHER" id="PTHR12537">
    <property type="entry name" value="RNA BINDING PROTEIN PUMILIO-RELATED"/>
    <property type="match status" value="1"/>
</dbReference>
<gene>
    <name evidence="8" type="primary">LOC113714396</name>
</gene>
<evidence type="ECO:0000313" key="8">
    <source>
        <dbReference type="RefSeq" id="XP_027094008.1"/>
    </source>
</evidence>
<dbReference type="RefSeq" id="XP_027094008.1">
    <property type="nucleotide sequence ID" value="XM_027238207.2"/>
</dbReference>
<feature type="repeat" description="Pumilio" evidence="5">
    <location>
        <begin position="582"/>
        <end position="617"/>
    </location>
</feature>
<dbReference type="SUPFAM" id="SSF48371">
    <property type="entry name" value="ARM repeat"/>
    <property type="match status" value="1"/>
</dbReference>
<feature type="repeat" description="Pumilio" evidence="5">
    <location>
        <begin position="473"/>
        <end position="508"/>
    </location>
</feature>
<dbReference type="InterPro" id="IPR011989">
    <property type="entry name" value="ARM-like"/>
</dbReference>
<dbReference type="PANTHER" id="PTHR12537:SF138">
    <property type="entry name" value="PUMILIO HOMOLOG 7, CHLOROPLASTIC-RELATED"/>
    <property type="match status" value="1"/>
</dbReference>
<feature type="repeat" description="Pumilio" evidence="5">
    <location>
        <begin position="653"/>
        <end position="690"/>
    </location>
</feature>
<evidence type="ECO:0000259" key="6">
    <source>
        <dbReference type="PROSITE" id="PS50303"/>
    </source>
</evidence>
<dbReference type="InterPro" id="IPR033712">
    <property type="entry name" value="Pumilio_RNA-bd"/>
</dbReference>
<dbReference type="Pfam" id="PF00806">
    <property type="entry name" value="PUF"/>
    <property type="match status" value="8"/>
</dbReference>
<evidence type="ECO:0000256" key="1">
    <source>
        <dbReference type="ARBA" id="ARBA00022737"/>
    </source>
</evidence>
<evidence type="ECO:0000313" key="7">
    <source>
        <dbReference type="Proteomes" id="UP001652660"/>
    </source>
</evidence>
<protein>
    <recommendedName>
        <fullName evidence="6">PUM-HD domain-containing protein</fullName>
    </recommendedName>
</protein>
<dbReference type="GO" id="GO:0005737">
    <property type="term" value="C:cytoplasm"/>
    <property type="evidence" value="ECO:0007669"/>
    <property type="project" value="TreeGrafter"/>
</dbReference>